<gene>
    <name evidence="2" type="ORF">DQG23_26925</name>
</gene>
<name>A0A329MCT8_9BACL</name>
<dbReference type="SUPFAM" id="SSF69318">
    <property type="entry name" value="Integrin alpha N-terminal domain"/>
    <property type="match status" value="1"/>
</dbReference>
<evidence type="ECO:0000313" key="3">
    <source>
        <dbReference type="Proteomes" id="UP000250369"/>
    </source>
</evidence>
<protein>
    <recommendedName>
        <fullName evidence="4">VCBS repeat-containing protein</fullName>
    </recommendedName>
</protein>
<keyword evidence="1" id="KW-0732">Signal</keyword>
<evidence type="ECO:0008006" key="4">
    <source>
        <dbReference type="Google" id="ProtNLM"/>
    </source>
</evidence>
<comment type="caution">
    <text evidence="2">The sequence shown here is derived from an EMBL/GenBank/DDBJ whole genome shotgun (WGS) entry which is preliminary data.</text>
</comment>
<dbReference type="EMBL" id="QMFB01000018">
    <property type="protein sequence ID" value="RAV17754.1"/>
    <property type="molecule type" value="Genomic_DNA"/>
</dbReference>
<organism evidence="2 3">
    <name type="scientific">Paenibacillus contaminans</name>
    <dbReference type="NCBI Taxonomy" id="450362"/>
    <lineage>
        <taxon>Bacteria</taxon>
        <taxon>Bacillati</taxon>
        <taxon>Bacillota</taxon>
        <taxon>Bacilli</taxon>
        <taxon>Bacillales</taxon>
        <taxon>Paenibacillaceae</taxon>
        <taxon>Paenibacillus</taxon>
    </lineage>
</organism>
<dbReference type="PROSITE" id="PS51257">
    <property type="entry name" value="PROKAR_LIPOPROTEIN"/>
    <property type="match status" value="1"/>
</dbReference>
<feature type="chain" id="PRO_5039048698" description="VCBS repeat-containing protein" evidence="1">
    <location>
        <begin position="24"/>
        <end position="360"/>
    </location>
</feature>
<accession>A0A329MCT8</accession>
<keyword evidence="3" id="KW-1185">Reference proteome</keyword>
<evidence type="ECO:0000256" key="1">
    <source>
        <dbReference type="SAM" id="SignalP"/>
    </source>
</evidence>
<reference evidence="2 3" key="1">
    <citation type="journal article" date="2009" name="Int. J. Syst. Evol. Microbiol.">
        <title>Paenibacillus contaminans sp. nov., isolated from a contaminated laboratory plate.</title>
        <authorList>
            <person name="Chou J.H."/>
            <person name="Lee J.H."/>
            <person name="Lin M.C."/>
            <person name="Chang P.S."/>
            <person name="Arun A.B."/>
            <person name="Young C.C."/>
            <person name="Chen W.M."/>
        </authorList>
    </citation>
    <scope>NUCLEOTIDE SEQUENCE [LARGE SCALE GENOMIC DNA]</scope>
    <source>
        <strain evidence="2 3">CKOBP-6</strain>
    </source>
</reference>
<dbReference type="Proteomes" id="UP000250369">
    <property type="component" value="Unassembled WGS sequence"/>
</dbReference>
<proteinExistence type="predicted"/>
<dbReference type="AlphaFoldDB" id="A0A329MCT8"/>
<dbReference type="RefSeq" id="WP_113034120.1">
    <property type="nucleotide sequence ID" value="NZ_QMFB01000018.1"/>
</dbReference>
<dbReference type="InterPro" id="IPR028994">
    <property type="entry name" value="Integrin_alpha_N"/>
</dbReference>
<evidence type="ECO:0000313" key="2">
    <source>
        <dbReference type="EMBL" id="RAV17754.1"/>
    </source>
</evidence>
<feature type="signal peptide" evidence="1">
    <location>
        <begin position="1"/>
        <end position="23"/>
    </location>
</feature>
<sequence length="360" mass="40934">MRRAPIVTSLVVLLLLSSACQNNQEAAPAADIPVDTTTVLAKSDIDYDRNGSKEKLTVRMMSGGLKEEKEPGPYTGVYWEGKFQLELAAEDGTLLHTLDLNSTFGEDSLIFAKNRAFNIAFADYNNDGYPDFSIGQYFSSNGFTYNLFSLKPEGIAVIHRALFTADTNYSILYEKAGNTSFKNRYYDMDKGQMAETLFTWQNDRFVRTECEGCGMLQPVSTEQWSFSSKEMEERYDRFAEKKDDELLRGLSPLDVFKFYVKASEAGDYDTQYALYIKDPGHEVPSYKTYINDISRDQEALNRSKQMWAELKLSYGLAEEIDGDRALIRISKGNGNQEEEKGFQLVKNKDGIWKAAWMPMQ</sequence>
<dbReference type="OrthoDB" id="2517683at2"/>